<name>A0ABY7K3B2_9ACTN</name>
<feature type="transmembrane region" description="Helical" evidence="1">
    <location>
        <begin position="96"/>
        <end position="113"/>
    </location>
</feature>
<sequence>MAVAAAASNALSSVMQREANRKRSEETFGLRLLGSLVRQPAWLVGAAAMLASFLLQAGALSRGELSSVEPVLVLELPMTLILASAVLHHHLLLRDWAGIVTMTAGLVLFVALLSPSGGDAAHVSALVSLLATVGTAAGIAALTAFAAAGPARSRAALFGVAAGSGFGLTASLIKVAMARLSAGGVVGLFTAWQTYGFAVTGVASVVLIQAALHAGTLVAAQPGITLFDPLVSLLWGTVVLGETVSTSVSALALAALGAAMIAGSVMVLARSSQRAAELADR</sequence>
<protein>
    <submittedName>
        <fullName evidence="2">DMT family transporter</fullName>
    </submittedName>
</protein>
<organism evidence="2 3">
    <name type="scientific">Jatrophihabitans cynanchi</name>
    <dbReference type="NCBI Taxonomy" id="2944128"/>
    <lineage>
        <taxon>Bacteria</taxon>
        <taxon>Bacillati</taxon>
        <taxon>Actinomycetota</taxon>
        <taxon>Actinomycetes</taxon>
        <taxon>Jatrophihabitantales</taxon>
        <taxon>Jatrophihabitantaceae</taxon>
        <taxon>Jatrophihabitans</taxon>
    </lineage>
</organism>
<dbReference type="EMBL" id="CP097463">
    <property type="protein sequence ID" value="WAX58052.1"/>
    <property type="molecule type" value="Genomic_DNA"/>
</dbReference>
<keyword evidence="1" id="KW-1133">Transmembrane helix</keyword>
<feature type="transmembrane region" description="Helical" evidence="1">
    <location>
        <begin position="40"/>
        <end position="60"/>
    </location>
</feature>
<evidence type="ECO:0000313" key="2">
    <source>
        <dbReference type="EMBL" id="WAX58052.1"/>
    </source>
</evidence>
<evidence type="ECO:0000313" key="3">
    <source>
        <dbReference type="Proteomes" id="UP001164693"/>
    </source>
</evidence>
<dbReference type="PANTHER" id="PTHR40761">
    <property type="entry name" value="CONSERVED INTEGRAL MEMBRANE ALANINE VALINE AND LEUCINE RICH PROTEIN-RELATED"/>
    <property type="match status" value="1"/>
</dbReference>
<dbReference type="PANTHER" id="PTHR40761:SF1">
    <property type="entry name" value="CONSERVED INTEGRAL MEMBRANE ALANINE VALINE AND LEUCINE RICH PROTEIN-RELATED"/>
    <property type="match status" value="1"/>
</dbReference>
<proteinExistence type="predicted"/>
<dbReference type="NCBIfam" id="NF038012">
    <property type="entry name" value="DMT_1"/>
    <property type="match status" value="1"/>
</dbReference>
<feature type="transmembrane region" description="Helical" evidence="1">
    <location>
        <begin position="155"/>
        <end position="173"/>
    </location>
</feature>
<accession>A0ABY7K3B2</accession>
<dbReference type="SUPFAM" id="SSF103481">
    <property type="entry name" value="Multidrug resistance efflux transporter EmrE"/>
    <property type="match status" value="1"/>
</dbReference>
<dbReference type="InterPro" id="IPR037185">
    <property type="entry name" value="EmrE-like"/>
</dbReference>
<keyword evidence="1" id="KW-0812">Transmembrane</keyword>
<evidence type="ECO:0000256" key="1">
    <source>
        <dbReference type="SAM" id="Phobius"/>
    </source>
</evidence>
<keyword evidence="1" id="KW-0472">Membrane</keyword>
<gene>
    <name evidence="2" type="ORF">M6B22_04600</name>
</gene>
<keyword evidence="3" id="KW-1185">Reference proteome</keyword>
<dbReference type="RefSeq" id="WP_269444601.1">
    <property type="nucleotide sequence ID" value="NZ_CP097463.1"/>
</dbReference>
<feature type="transmembrane region" description="Helical" evidence="1">
    <location>
        <begin position="125"/>
        <end position="149"/>
    </location>
</feature>
<feature type="transmembrane region" description="Helical" evidence="1">
    <location>
        <begin position="185"/>
        <end position="212"/>
    </location>
</feature>
<dbReference type="Proteomes" id="UP001164693">
    <property type="component" value="Chromosome"/>
</dbReference>
<feature type="transmembrane region" description="Helical" evidence="1">
    <location>
        <begin position="248"/>
        <end position="269"/>
    </location>
</feature>
<dbReference type="Gene3D" id="1.10.3730.20">
    <property type="match status" value="1"/>
</dbReference>
<reference evidence="2" key="1">
    <citation type="submission" date="2022-05" db="EMBL/GenBank/DDBJ databases">
        <title>Jatrophihabitans sp. SB3-54 whole genome sequence.</title>
        <authorList>
            <person name="Suh M.K."/>
            <person name="Eom M.K."/>
            <person name="Kim J.S."/>
            <person name="Kim H.S."/>
            <person name="Do H.E."/>
            <person name="Shin Y.K."/>
            <person name="Lee J.-S."/>
        </authorList>
    </citation>
    <scope>NUCLEOTIDE SEQUENCE</scope>
    <source>
        <strain evidence="2">SB3-54</strain>
    </source>
</reference>